<name>A0A2C5X054_9PEZI</name>
<feature type="compositionally biased region" description="Low complexity" evidence="1">
    <location>
        <begin position="280"/>
        <end position="291"/>
    </location>
</feature>
<dbReference type="Proteomes" id="UP000222788">
    <property type="component" value="Unassembled WGS sequence"/>
</dbReference>
<dbReference type="InterPro" id="IPR029006">
    <property type="entry name" value="ADF-H/Gelsolin-like_dom_sf"/>
</dbReference>
<feature type="region of interest" description="Disordered" evidence="1">
    <location>
        <begin position="201"/>
        <end position="379"/>
    </location>
</feature>
<feature type="compositionally biased region" description="Basic and acidic residues" evidence="1">
    <location>
        <begin position="675"/>
        <end position="694"/>
    </location>
</feature>
<gene>
    <name evidence="2" type="ORF">CFIMG_006127RA</name>
</gene>
<feature type="compositionally biased region" description="Polar residues" evidence="1">
    <location>
        <begin position="416"/>
        <end position="425"/>
    </location>
</feature>
<feature type="compositionally biased region" description="Polar residues" evidence="1">
    <location>
        <begin position="456"/>
        <end position="479"/>
    </location>
</feature>
<feature type="compositionally biased region" description="Polar residues" evidence="1">
    <location>
        <begin position="512"/>
        <end position="526"/>
    </location>
</feature>
<feature type="compositionally biased region" description="Polar residues" evidence="1">
    <location>
        <begin position="1037"/>
        <end position="1048"/>
    </location>
</feature>
<feature type="compositionally biased region" description="Low complexity" evidence="1">
    <location>
        <begin position="1161"/>
        <end position="1180"/>
    </location>
</feature>
<accession>A0A2C5X054</accession>
<feature type="compositionally biased region" description="Basic and acidic residues" evidence="1">
    <location>
        <begin position="756"/>
        <end position="771"/>
    </location>
</feature>
<feature type="compositionally biased region" description="Polar residues" evidence="1">
    <location>
        <begin position="487"/>
        <end position="502"/>
    </location>
</feature>
<comment type="caution">
    <text evidence="2">The sequence shown here is derived from an EMBL/GenBank/DDBJ whole genome shotgun (WGS) entry which is preliminary data.</text>
</comment>
<reference evidence="2 3" key="2">
    <citation type="journal article" date="2013" name="IMA Fungus">
        <title>IMA Genome-F 1: Ceratocystis fimbriata: Draft nuclear genome sequence for the plant pathogen, Ceratocystis fimbriata.</title>
        <authorList>
            <person name="Wilken P.M."/>
            <person name="Steenkamp E.T."/>
            <person name="Wingfield M.J."/>
            <person name="de Beer Z.W."/>
            <person name="Wingfield B.D."/>
        </authorList>
    </citation>
    <scope>NUCLEOTIDE SEQUENCE [LARGE SCALE GENOMIC DNA]</scope>
    <source>
        <strain evidence="2 3">CBS 114723</strain>
    </source>
</reference>
<feature type="compositionally biased region" description="Basic and acidic residues" evidence="1">
    <location>
        <begin position="1089"/>
        <end position="1102"/>
    </location>
</feature>
<evidence type="ECO:0000256" key="1">
    <source>
        <dbReference type="SAM" id="MobiDB-lite"/>
    </source>
</evidence>
<feature type="region of interest" description="Disordered" evidence="1">
    <location>
        <begin position="415"/>
        <end position="543"/>
    </location>
</feature>
<feature type="compositionally biased region" description="Basic and acidic residues" evidence="1">
    <location>
        <begin position="778"/>
        <end position="801"/>
    </location>
</feature>
<feature type="compositionally biased region" description="Acidic residues" evidence="1">
    <location>
        <begin position="156"/>
        <end position="165"/>
    </location>
</feature>
<organism evidence="2 3">
    <name type="scientific">Ceratocystis fimbriata CBS 114723</name>
    <dbReference type="NCBI Taxonomy" id="1035309"/>
    <lineage>
        <taxon>Eukaryota</taxon>
        <taxon>Fungi</taxon>
        <taxon>Dikarya</taxon>
        <taxon>Ascomycota</taxon>
        <taxon>Pezizomycotina</taxon>
        <taxon>Sordariomycetes</taxon>
        <taxon>Hypocreomycetidae</taxon>
        <taxon>Microascales</taxon>
        <taxon>Ceratocystidaceae</taxon>
        <taxon>Ceratocystis</taxon>
    </lineage>
</organism>
<feature type="compositionally biased region" description="Low complexity" evidence="1">
    <location>
        <begin position="1239"/>
        <end position="1252"/>
    </location>
</feature>
<dbReference type="Gene3D" id="3.40.20.10">
    <property type="entry name" value="Severin"/>
    <property type="match status" value="1"/>
</dbReference>
<dbReference type="STRING" id="1035309.A0A2C5X054"/>
<reference evidence="2 3" key="1">
    <citation type="journal article" date="2013" name="Fungal Biol.">
        <title>Analysis of microsatellite markers in the genome of the plant pathogen Ceratocystis fimbriata.</title>
        <authorList>
            <person name="Simpson M.C."/>
            <person name="Wilken P.M."/>
            <person name="Coetzee M.P."/>
            <person name="Wingfield M.J."/>
            <person name="Wingfield B.D."/>
        </authorList>
    </citation>
    <scope>NUCLEOTIDE SEQUENCE [LARGE SCALE GENOMIC DNA]</scope>
    <source>
        <strain evidence="2 3">CBS 114723</strain>
    </source>
</reference>
<feature type="compositionally biased region" description="Low complexity" evidence="1">
    <location>
        <begin position="1104"/>
        <end position="1131"/>
    </location>
</feature>
<dbReference type="OrthoDB" id="74412at2759"/>
<evidence type="ECO:0008006" key="4">
    <source>
        <dbReference type="Google" id="ProtNLM"/>
    </source>
</evidence>
<evidence type="ECO:0000313" key="2">
    <source>
        <dbReference type="EMBL" id="PHH51281.1"/>
    </source>
</evidence>
<feature type="region of interest" description="Disordered" evidence="1">
    <location>
        <begin position="1237"/>
        <end position="1256"/>
    </location>
</feature>
<feature type="region of interest" description="Disordered" evidence="1">
    <location>
        <begin position="591"/>
        <end position="836"/>
    </location>
</feature>
<dbReference type="EMBL" id="APWK03000099">
    <property type="protein sequence ID" value="PHH51281.1"/>
    <property type="molecule type" value="Genomic_DNA"/>
</dbReference>
<protein>
    <recommendedName>
        <fullName evidence="4">ADF-H domain-containing protein</fullName>
    </recommendedName>
</protein>
<feature type="compositionally biased region" description="Polar residues" evidence="1">
    <location>
        <begin position="201"/>
        <end position="232"/>
    </location>
</feature>
<keyword evidence="3" id="KW-1185">Reference proteome</keyword>
<evidence type="ECO:0000313" key="3">
    <source>
        <dbReference type="Proteomes" id="UP000222788"/>
    </source>
</evidence>
<sequence>MSLNGLEDPAVLAAFETATGESGGWFLVKYASRDEVELHGSGNGGNTEIREAVANYADPSPLYGFLNYRDKKIILKYQPEDCSRLVQARATVHFNMICDRFQPYDHLYEISEASQLQDSKLEVVCGFQPAELTTPPVPTSPSSPASPQRRRRLGEIAEEDDEDQEPNATRLKSKHIDDDAQELGSSDMAVGTSVLTGPPVTLNSDLAKSPDGSNFASTESPPTFIGISNDQYESPVDSLESPGRPSSQSVRTADLYPYPSYKPKVKLGPRPSEAPGRPGSSNSSSFRSISSLPAGFKASKAKKERKNRDKDRDKDEPDSSGDIPEIAIDSTGLVVPESQDGRPHTSSGTFAAGLSSMIPPPPSPTASLPSPKDRITPEKARLMKAMKLREKKMNKAQGQDKPILSLADATDAVDVSNETDTNVSPMTADALENAVDDDDADTTTDGPSQLEDDESQPSMLNIDSDSSPTTTVNTDSEVSIESARAKTVTNDQVSELTLSESHPPSPVLEVSEITNSTKESSVSESTNDTDHSDDIKGNAIEDNILSENQIEAVSKEVSVDIIEDEATDEVPETPKAIGVTKEAASECVHVEATSEEATAVTEPSSTEEQEPIEKEAVTAKLEAQEPKVETAKAEEPEKSENLEVSELVADVQTKEPEVVEQTETSKESIAIGEPKPAEEAKASQEPKAEVHVVDSVDSSSIAVVSGSDSSISVEKNEDVEPTQETVPVPAKASEEVTKDATVQDAVLMPPPPRPTPKAEVDDEKSPKRRPSEPICTDVSKKTSAESGPDKQAKRGSVDMDHTPITPLFPAPSLRSSSPSRPYSSSSTRTVSQPTLRASAVILPTDVTSSSARSVSSGAGAAYIHKIAQQSSSGLAPKSQGKIGSSISQRIKALEQLSGSTNPGVPPPRQNTSSTFYSVRKSVIMDPPRSPSVSERGGSALGRSPSRRSRESVIIGSTNRDRSSSVASRMSRFELDRGESVQVTTRIVRHKALPREDKEDEVYKNGHNHDNNQEWDEDKVTDQEVDEQNATDGPHHTVTLSHRLSTLNPDKSRPISPVRSSAHDQRVSRDLSRRTGSAADGESEVSQQTRDPERMHSSEDNDHASSLSPTSYTDSSAASFVSTSASVSTSTTKRPRRRSSLTIVKDFIKDRRRSITSSHDASTTSQSPSRPPSTSQNNGSGNSTGGYRRRLSIGSHRSSASREREAADGAKSPTQNSDIGSGDDNDRRLGKAGRFMQRLSSGFSSTNSRTSRSPINMAPTVQEETIAAMGTAAVKARPKLKPTGDPEVTFMGDVNVQFPDNLLWKRRTMGLDNLGFLILTPVTASGTRPDKLGGAALKRFHLSDFKMPYVPDMELQELPNSVCLDFIEGSSLQIACGDRNGQVSILSALQAAHKTYST</sequence>
<dbReference type="SUPFAM" id="SSF55753">
    <property type="entry name" value="Actin depolymerizing proteins"/>
    <property type="match status" value="1"/>
</dbReference>
<feature type="compositionally biased region" description="Basic and acidic residues" evidence="1">
    <location>
        <begin position="1060"/>
        <end position="1072"/>
    </location>
</feature>
<feature type="compositionally biased region" description="Low complexity" evidence="1">
    <location>
        <begin position="810"/>
        <end position="834"/>
    </location>
</feature>
<feature type="region of interest" description="Disordered" evidence="1">
    <location>
        <begin position="921"/>
        <end position="1228"/>
    </location>
</feature>
<feature type="compositionally biased region" description="Basic and acidic residues" evidence="1">
    <location>
        <begin position="306"/>
        <end position="317"/>
    </location>
</feature>
<feature type="region of interest" description="Disordered" evidence="1">
    <location>
        <begin position="130"/>
        <end position="176"/>
    </location>
</feature>
<feature type="region of interest" description="Disordered" evidence="1">
    <location>
        <begin position="897"/>
        <end position="916"/>
    </location>
</feature>
<feature type="compositionally biased region" description="Basic and acidic residues" evidence="1">
    <location>
        <begin position="992"/>
        <end position="1021"/>
    </location>
</feature>
<feature type="compositionally biased region" description="Low complexity" evidence="1">
    <location>
        <begin position="595"/>
        <end position="604"/>
    </location>
</feature>
<feature type="compositionally biased region" description="Basic and acidic residues" evidence="1">
    <location>
        <begin position="611"/>
        <end position="641"/>
    </location>
</feature>
<proteinExistence type="predicted"/>
<feature type="compositionally biased region" description="Low complexity" evidence="1">
    <location>
        <begin position="695"/>
        <end position="713"/>
    </location>
</feature>